<dbReference type="PANTHER" id="PTHR35008">
    <property type="entry name" value="BLL4482 PROTEIN-RELATED"/>
    <property type="match status" value="1"/>
</dbReference>
<evidence type="ECO:0000256" key="3">
    <source>
        <dbReference type="ARBA" id="ARBA00023004"/>
    </source>
</evidence>
<keyword evidence="9" id="KW-1185">Reference proteome</keyword>
<dbReference type="AlphaFoldDB" id="A0A923MU57"/>
<feature type="region of interest" description="Disordered" evidence="5">
    <location>
        <begin position="1"/>
        <end position="21"/>
    </location>
</feature>
<keyword evidence="6" id="KW-1133">Transmembrane helix</keyword>
<proteinExistence type="predicted"/>
<feature type="transmembrane region" description="Helical" evidence="6">
    <location>
        <begin position="26"/>
        <end position="47"/>
    </location>
</feature>
<keyword evidence="2 4" id="KW-0479">Metal-binding</keyword>
<dbReference type="SUPFAM" id="SSF46626">
    <property type="entry name" value="Cytochrome c"/>
    <property type="match status" value="1"/>
</dbReference>
<gene>
    <name evidence="8" type="ORF">H8N03_17225</name>
</gene>
<keyword evidence="6" id="KW-0812">Transmembrane</keyword>
<accession>A0A923MU57</accession>
<keyword evidence="6" id="KW-0472">Membrane</keyword>
<dbReference type="InterPro" id="IPR051459">
    <property type="entry name" value="Cytochrome_c-type_DH"/>
</dbReference>
<feature type="region of interest" description="Disordered" evidence="5">
    <location>
        <begin position="178"/>
        <end position="200"/>
    </location>
</feature>
<name>A0A923MU57_9BURK</name>
<comment type="caution">
    <text evidence="8">The sequence shown here is derived from an EMBL/GenBank/DDBJ whole genome shotgun (WGS) entry which is preliminary data.</text>
</comment>
<evidence type="ECO:0000256" key="5">
    <source>
        <dbReference type="SAM" id="MobiDB-lite"/>
    </source>
</evidence>
<evidence type="ECO:0000259" key="7">
    <source>
        <dbReference type="PROSITE" id="PS51007"/>
    </source>
</evidence>
<organism evidence="8 9">
    <name type="scientific">Ramlibacter cellulosilyticus</name>
    <dbReference type="NCBI Taxonomy" id="2764187"/>
    <lineage>
        <taxon>Bacteria</taxon>
        <taxon>Pseudomonadati</taxon>
        <taxon>Pseudomonadota</taxon>
        <taxon>Betaproteobacteria</taxon>
        <taxon>Burkholderiales</taxon>
        <taxon>Comamonadaceae</taxon>
        <taxon>Ramlibacter</taxon>
    </lineage>
</organism>
<evidence type="ECO:0000256" key="6">
    <source>
        <dbReference type="SAM" id="Phobius"/>
    </source>
</evidence>
<keyword evidence="1 4" id="KW-0349">Heme</keyword>
<dbReference type="Gene3D" id="1.10.760.10">
    <property type="entry name" value="Cytochrome c-like domain"/>
    <property type="match status" value="1"/>
</dbReference>
<dbReference type="GO" id="GO:0020037">
    <property type="term" value="F:heme binding"/>
    <property type="evidence" value="ECO:0007669"/>
    <property type="project" value="InterPro"/>
</dbReference>
<evidence type="ECO:0000256" key="4">
    <source>
        <dbReference type="PROSITE-ProRule" id="PRU00433"/>
    </source>
</evidence>
<dbReference type="GO" id="GO:0046872">
    <property type="term" value="F:metal ion binding"/>
    <property type="evidence" value="ECO:0007669"/>
    <property type="project" value="UniProtKB-KW"/>
</dbReference>
<dbReference type="InterPro" id="IPR036909">
    <property type="entry name" value="Cyt_c-like_dom_sf"/>
</dbReference>
<dbReference type="InterPro" id="IPR009056">
    <property type="entry name" value="Cyt_c-like_dom"/>
</dbReference>
<dbReference type="Proteomes" id="UP000608513">
    <property type="component" value="Unassembled WGS sequence"/>
</dbReference>
<evidence type="ECO:0000313" key="8">
    <source>
        <dbReference type="EMBL" id="MBC5784694.1"/>
    </source>
</evidence>
<evidence type="ECO:0000313" key="9">
    <source>
        <dbReference type="Proteomes" id="UP000608513"/>
    </source>
</evidence>
<sequence>MPSHAPAPTPAQIREQADPTERSQPIPLLVAGITVAMVLAGAGYILLSEPFGVPGLGDQRTVADLRPAPATVGAVDGKRVYTANCVACHQAGGTGVAGVFPPLDGSEWATGNPRVLANILLHGVAGDISVRGVAYKGAMPSFSQLGDAELAAVASYVRTSWSNKAAPLDAQLFAAERKQNPRSKPFDGGAELEALSARSP</sequence>
<evidence type="ECO:0000256" key="2">
    <source>
        <dbReference type="ARBA" id="ARBA00022723"/>
    </source>
</evidence>
<dbReference type="EMBL" id="JACORT010000007">
    <property type="protein sequence ID" value="MBC5784694.1"/>
    <property type="molecule type" value="Genomic_DNA"/>
</dbReference>
<keyword evidence="3 4" id="KW-0408">Iron</keyword>
<dbReference type="Pfam" id="PF00034">
    <property type="entry name" value="Cytochrom_C"/>
    <property type="match status" value="1"/>
</dbReference>
<dbReference type="PANTHER" id="PTHR35008:SF8">
    <property type="entry name" value="ALCOHOL DEHYDROGENASE CYTOCHROME C SUBUNIT"/>
    <property type="match status" value="1"/>
</dbReference>
<reference evidence="8" key="1">
    <citation type="submission" date="2020-08" db="EMBL/GenBank/DDBJ databases">
        <title>Ramlibacter sp. USB13 16S ribosomal RNA gene genome sequencing and assembly.</title>
        <authorList>
            <person name="Kang M."/>
        </authorList>
    </citation>
    <scope>NUCLEOTIDE SEQUENCE</scope>
    <source>
        <strain evidence="8">USB13</strain>
    </source>
</reference>
<dbReference type="RefSeq" id="WP_187077434.1">
    <property type="nucleotide sequence ID" value="NZ_JACORT010000007.1"/>
</dbReference>
<protein>
    <submittedName>
        <fullName evidence="8">Cytochrome c</fullName>
    </submittedName>
</protein>
<dbReference type="GO" id="GO:0009055">
    <property type="term" value="F:electron transfer activity"/>
    <property type="evidence" value="ECO:0007669"/>
    <property type="project" value="InterPro"/>
</dbReference>
<evidence type="ECO:0000256" key="1">
    <source>
        <dbReference type="ARBA" id="ARBA00022617"/>
    </source>
</evidence>
<feature type="domain" description="Cytochrome c" evidence="7">
    <location>
        <begin position="72"/>
        <end position="161"/>
    </location>
</feature>
<dbReference type="PROSITE" id="PS51007">
    <property type="entry name" value="CYTC"/>
    <property type="match status" value="1"/>
</dbReference>